<feature type="domain" description="Cyclic nucleotide-binding" evidence="6">
    <location>
        <begin position="18"/>
        <end position="124"/>
    </location>
</feature>
<dbReference type="EC" id="2.7.13.3" evidence="2"/>
<dbReference type="InterPro" id="IPR004358">
    <property type="entry name" value="Sig_transdc_His_kin-like_C"/>
</dbReference>
<evidence type="ECO:0000256" key="5">
    <source>
        <dbReference type="SAM" id="MobiDB-lite"/>
    </source>
</evidence>
<keyword evidence="3" id="KW-0808">Transferase</keyword>
<proteinExistence type="predicted"/>
<dbReference type="PRINTS" id="PR00344">
    <property type="entry name" value="BCTRLSENSOR"/>
</dbReference>
<dbReference type="InterPro" id="IPR003594">
    <property type="entry name" value="HATPase_dom"/>
</dbReference>
<dbReference type="InterPro" id="IPR018490">
    <property type="entry name" value="cNMP-bd_dom_sf"/>
</dbReference>
<dbReference type="SMART" id="SM00100">
    <property type="entry name" value="cNMP"/>
    <property type="match status" value="1"/>
</dbReference>
<feature type="region of interest" description="Disordered" evidence="5">
    <location>
        <begin position="478"/>
        <end position="505"/>
    </location>
</feature>
<gene>
    <name evidence="8" type="ORF">PYS65_01915</name>
</gene>
<keyword evidence="9" id="KW-1185">Reference proteome</keyword>
<dbReference type="Pfam" id="PF02518">
    <property type="entry name" value="HATPase_c"/>
    <property type="match status" value="1"/>
</dbReference>
<dbReference type="Proteomes" id="UP001216440">
    <property type="component" value="Chromosome"/>
</dbReference>
<dbReference type="InterPro" id="IPR005467">
    <property type="entry name" value="His_kinase_dom"/>
</dbReference>
<dbReference type="SMART" id="SM00387">
    <property type="entry name" value="HATPase_c"/>
    <property type="match status" value="1"/>
</dbReference>
<feature type="domain" description="Histidine kinase" evidence="7">
    <location>
        <begin position="296"/>
        <end position="475"/>
    </location>
</feature>
<dbReference type="SUPFAM" id="SSF55874">
    <property type="entry name" value="ATPase domain of HSP90 chaperone/DNA topoisomerase II/histidine kinase"/>
    <property type="match status" value="1"/>
</dbReference>
<accession>A0ABY8JUA0</accession>
<evidence type="ECO:0000256" key="3">
    <source>
        <dbReference type="ARBA" id="ARBA00022777"/>
    </source>
</evidence>
<keyword evidence="8" id="KW-0067">ATP-binding</keyword>
<dbReference type="PANTHER" id="PTHR43065:SF48">
    <property type="entry name" value="HISTIDINE KINASE"/>
    <property type="match status" value="1"/>
</dbReference>
<dbReference type="InterPro" id="IPR036890">
    <property type="entry name" value="HATPase_C_sf"/>
</dbReference>
<evidence type="ECO:0000259" key="7">
    <source>
        <dbReference type="PROSITE" id="PS50109"/>
    </source>
</evidence>
<name>A0ABY8JUA0_9ACTN</name>
<dbReference type="Pfam" id="PF00027">
    <property type="entry name" value="cNMP_binding"/>
    <property type="match status" value="1"/>
</dbReference>
<organism evidence="8 9">
    <name type="scientific">Streptomyces cathayae</name>
    <dbReference type="NCBI Taxonomy" id="3031124"/>
    <lineage>
        <taxon>Bacteria</taxon>
        <taxon>Bacillati</taxon>
        <taxon>Actinomycetota</taxon>
        <taxon>Actinomycetes</taxon>
        <taxon>Kitasatosporales</taxon>
        <taxon>Streptomycetaceae</taxon>
        <taxon>Streptomyces</taxon>
    </lineage>
</organism>
<dbReference type="InterPro" id="IPR000595">
    <property type="entry name" value="cNMP-bd_dom"/>
</dbReference>
<dbReference type="GO" id="GO:0005524">
    <property type="term" value="F:ATP binding"/>
    <property type="evidence" value="ECO:0007669"/>
    <property type="project" value="UniProtKB-KW"/>
</dbReference>
<dbReference type="PANTHER" id="PTHR43065">
    <property type="entry name" value="SENSOR HISTIDINE KINASE"/>
    <property type="match status" value="1"/>
</dbReference>
<reference evidence="8 9" key="1">
    <citation type="submission" date="2023-03" db="EMBL/GenBank/DDBJ databases">
        <authorList>
            <person name="Mo P."/>
        </authorList>
    </citation>
    <scope>NUCLEOTIDE SEQUENCE [LARGE SCALE GENOMIC DNA]</scope>
    <source>
        <strain evidence="8 9">HUAS 5</strain>
    </source>
</reference>
<feature type="compositionally biased region" description="Basic and acidic residues" evidence="5">
    <location>
        <begin position="495"/>
        <end position="505"/>
    </location>
</feature>
<dbReference type="PROSITE" id="PS50109">
    <property type="entry name" value="HIS_KIN"/>
    <property type="match status" value="1"/>
</dbReference>
<dbReference type="EMBL" id="CP121682">
    <property type="protein sequence ID" value="WGD39024.1"/>
    <property type="molecule type" value="Genomic_DNA"/>
</dbReference>
<protein>
    <recommendedName>
        <fullName evidence="2">histidine kinase</fullName>
        <ecNumber evidence="2">2.7.13.3</ecNumber>
    </recommendedName>
</protein>
<comment type="catalytic activity">
    <reaction evidence="1">
        <text>ATP + protein L-histidine = ADP + protein N-phospho-L-histidine.</text>
        <dbReference type="EC" id="2.7.13.3"/>
    </reaction>
</comment>
<dbReference type="Gene3D" id="1.10.287.130">
    <property type="match status" value="1"/>
</dbReference>
<dbReference type="PROSITE" id="PS50042">
    <property type="entry name" value="CNMP_BINDING_3"/>
    <property type="match status" value="1"/>
</dbReference>
<evidence type="ECO:0000256" key="2">
    <source>
        <dbReference type="ARBA" id="ARBA00012438"/>
    </source>
</evidence>
<keyword evidence="8" id="KW-0547">Nucleotide-binding</keyword>
<keyword evidence="3" id="KW-0418">Kinase</keyword>
<evidence type="ECO:0000259" key="6">
    <source>
        <dbReference type="PROSITE" id="PS50042"/>
    </source>
</evidence>
<evidence type="ECO:0000313" key="9">
    <source>
        <dbReference type="Proteomes" id="UP001216440"/>
    </source>
</evidence>
<keyword evidence="4" id="KW-0902">Two-component regulatory system</keyword>
<dbReference type="RefSeq" id="WP_279331946.1">
    <property type="nucleotide sequence ID" value="NZ_CP121682.1"/>
</dbReference>
<evidence type="ECO:0000256" key="1">
    <source>
        <dbReference type="ARBA" id="ARBA00000085"/>
    </source>
</evidence>
<evidence type="ECO:0000313" key="8">
    <source>
        <dbReference type="EMBL" id="WGD39024.1"/>
    </source>
</evidence>
<sequence length="505" mass="55062">MSGRPTPCSPKEIGSLFLFEKLSDEQLGRLCREGRTERFDPGPVYTEGEPAACFYVLLEGTVVLSRRVGGDDVEVVRSSQRGVYSGAMQAYLGDRVRQVYNNSMRVTEPTRFFVLPAGTFADIMREWFPMAVHLLEGLFFGTKSTQAAVGQRERLLALGSLSAGLTHELNNPAAAAVRATATLRERVARMRHKLALIAESPFPKDQLVNLIDIQQRTAERVAKAPALAPLEASDREDTLTDWLEDHGVEQGPQIAPTFVQAGLDVDWLEQVAAAVGQEILPGAVGWLNYTVETELLMDEIADSTTRVSALVDAAKQYSQLDRAPYQVADVHELLDSTLLMLSGKIGPRIRIVKEYDRTLPRIPAYPAELNQVWTNLIDNALCAMDGAGGDGTLTVRTALHDGRLLVEFRDTGPGVPPEILDRVFDPFFTTKPVGRGTGLGLDISRRIVVDKHHGGIGVESVPGDTRFRVLLPLTAVEPDGTALPSASSDGPPLTSEDRTTSQEQA</sequence>
<dbReference type="CDD" id="cd00038">
    <property type="entry name" value="CAP_ED"/>
    <property type="match status" value="1"/>
</dbReference>
<dbReference type="SUPFAM" id="SSF51206">
    <property type="entry name" value="cAMP-binding domain-like"/>
    <property type="match status" value="1"/>
</dbReference>
<dbReference type="Gene3D" id="3.30.565.10">
    <property type="entry name" value="Histidine kinase-like ATPase, C-terminal domain"/>
    <property type="match status" value="1"/>
</dbReference>
<dbReference type="InterPro" id="IPR014710">
    <property type="entry name" value="RmlC-like_jellyroll"/>
</dbReference>
<dbReference type="Gene3D" id="2.60.120.10">
    <property type="entry name" value="Jelly Rolls"/>
    <property type="match status" value="1"/>
</dbReference>
<evidence type="ECO:0000256" key="4">
    <source>
        <dbReference type="ARBA" id="ARBA00023012"/>
    </source>
</evidence>